<keyword evidence="3 5" id="KW-1133">Transmembrane helix</keyword>
<organism evidence="6 7">
    <name type="scientific">Sclerotinia sclerotiorum (strain ATCC 18683 / 1980 / Ss-1)</name>
    <name type="common">White mold</name>
    <name type="synonym">Whetzelinia sclerotiorum</name>
    <dbReference type="NCBI Taxonomy" id="665079"/>
    <lineage>
        <taxon>Eukaryota</taxon>
        <taxon>Fungi</taxon>
        <taxon>Dikarya</taxon>
        <taxon>Ascomycota</taxon>
        <taxon>Pezizomycotina</taxon>
        <taxon>Leotiomycetes</taxon>
        <taxon>Helotiales</taxon>
        <taxon>Sclerotiniaceae</taxon>
        <taxon>Sclerotinia</taxon>
    </lineage>
</organism>
<keyword evidence="2 5" id="KW-0812">Transmembrane</keyword>
<comment type="subcellular location">
    <subcellularLocation>
        <location evidence="1">Membrane</location>
        <topology evidence="1">Multi-pass membrane protein</topology>
    </subcellularLocation>
</comment>
<dbReference type="PANTHER" id="PTHR28128">
    <property type="entry name" value="GOLGI APPARATUS MEMBRANE PROTEIN TVP15"/>
    <property type="match status" value="1"/>
</dbReference>
<dbReference type="OrthoDB" id="423534at2759"/>
<evidence type="ECO:0000256" key="1">
    <source>
        <dbReference type="ARBA" id="ARBA00004141"/>
    </source>
</evidence>
<dbReference type="AlphaFoldDB" id="A0A1D9QDJ8"/>
<evidence type="ECO:0008006" key="8">
    <source>
        <dbReference type="Google" id="ProtNLM"/>
    </source>
</evidence>
<dbReference type="VEuPathDB" id="FungiDB:sscle_10g077960"/>
<sequence length="130" mass="14236">MDFSDAFRLVNLAVGIFMVLGGISQFFPLGFQSIIVGCYVIIFGICTALLEFQIPPQVSRYASFLFSFVGRGIFYVFVGSILLHDHVLRIIAGSLIGIIGLVYIILEFVPSIEPPANMREADGGWGAEQV</sequence>
<dbReference type="GO" id="GO:0016020">
    <property type="term" value="C:membrane"/>
    <property type="evidence" value="ECO:0007669"/>
    <property type="project" value="UniProtKB-SubCell"/>
</dbReference>
<evidence type="ECO:0000256" key="3">
    <source>
        <dbReference type="ARBA" id="ARBA00022989"/>
    </source>
</evidence>
<dbReference type="EMBL" id="CP017823">
    <property type="protein sequence ID" value="APA13026.1"/>
    <property type="molecule type" value="Genomic_DNA"/>
</dbReference>
<evidence type="ECO:0000313" key="7">
    <source>
        <dbReference type="Proteomes" id="UP000177798"/>
    </source>
</evidence>
<dbReference type="PANTHER" id="PTHR28128:SF1">
    <property type="entry name" value="GOLGI APPARATUS MEMBRANE PROTEIN TVP15"/>
    <property type="match status" value="1"/>
</dbReference>
<feature type="transmembrane region" description="Helical" evidence="5">
    <location>
        <begin position="90"/>
        <end position="109"/>
    </location>
</feature>
<keyword evidence="4 5" id="KW-0472">Membrane</keyword>
<reference evidence="7" key="1">
    <citation type="journal article" date="2017" name="Genome Biol. Evol.">
        <title>The complete genome sequence of the phytopathogenic fungus Sclerotinia sclerotiorum reveals insights into the genome architecture of broad host range pathogens.</title>
        <authorList>
            <person name="Derbyshire M."/>
            <person name="Denton-Giles M."/>
            <person name="Hegedus D."/>
            <person name="Seifbarghy S."/>
            <person name="Rollins J."/>
            <person name="van Kan J."/>
            <person name="Seidl M.F."/>
            <person name="Faino L."/>
            <person name="Mbengue M."/>
            <person name="Navaud O."/>
            <person name="Raffaele S."/>
            <person name="Hammond-Kosack K."/>
            <person name="Heard S."/>
            <person name="Oliver R."/>
        </authorList>
    </citation>
    <scope>NUCLEOTIDE SEQUENCE [LARGE SCALE GENOMIC DNA]</scope>
    <source>
        <strain evidence="7">ATCC 18683 / 1980 / Ss-1</strain>
    </source>
</reference>
<dbReference type="InterPro" id="IPR013714">
    <property type="entry name" value="Golgi_TVP15"/>
</dbReference>
<name>A0A1D9QDJ8_SCLS1</name>
<dbReference type="Pfam" id="PF08507">
    <property type="entry name" value="COPI_assoc"/>
    <property type="match status" value="1"/>
</dbReference>
<gene>
    <name evidence="6" type="ORF">sscle_10g077960</name>
</gene>
<evidence type="ECO:0000256" key="4">
    <source>
        <dbReference type="ARBA" id="ARBA00023136"/>
    </source>
</evidence>
<feature type="transmembrane region" description="Helical" evidence="5">
    <location>
        <begin position="64"/>
        <end position="84"/>
    </location>
</feature>
<protein>
    <recommendedName>
        <fullName evidence="8">Golgi apparatus membrane protein tvp15</fullName>
    </recommendedName>
</protein>
<proteinExistence type="predicted"/>
<evidence type="ECO:0000256" key="5">
    <source>
        <dbReference type="SAM" id="Phobius"/>
    </source>
</evidence>
<evidence type="ECO:0000313" key="6">
    <source>
        <dbReference type="EMBL" id="APA13026.1"/>
    </source>
</evidence>
<accession>A0A1D9QDJ8</accession>
<feature type="transmembrane region" description="Helical" evidence="5">
    <location>
        <begin position="7"/>
        <end position="27"/>
    </location>
</feature>
<evidence type="ECO:0000256" key="2">
    <source>
        <dbReference type="ARBA" id="ARBA00022692"/>
    </source>
</evidence>
<feature type="transmembrane region" description="Helical" evidence="5">
    <location>
        <begin position="33"/>
        <end position="52"/>
    </location>
</feature>
<dbReference type="Proteomes" id="UP000177798">
    <property type="component" value="Chromosome 10"/>
</dbReference>